<dbReference type="NCBIfam" id="NF001860">
    <property type="entry name" value="PRK00595.1"/>
    <property type="match status" value="1"/>
</dbReference>
<dbReference type="SUPFAM" id="SSF57829">
    <property type="entry name" value="Zn-binding ribosomal proteins"/>
    <property type="match status" value="1"/>
</dbReference>
<dbReference type="NCBIfam" id="NF001764">
    <property type="entry name" value="PRK00504.1"/>
    <property type="match status" value="1"/>
</dbReference>
<evidence type="ECO:0000313" key="6">
    <source>
        <dbReference type="EMBL" id="WVY11103.1"/>
    </source>
</evidence>
<dbReference type="InterPro" id="IPR011332">
    <property type="entry name" value="Ribosomal_zn-bd"/>
</dbReference>
<comment type="subcellular location">
    <subcellularLocation>
        <location evidence="5">Plastid</location>
        <location evidence="5">Chloroplast</location>
    </subcellularLocation>
</comment>
<dbReference type="Gene3D" id="2.20.28.120">
    <property type="entry name" value="Ribosomal protein L33"/>
    <property type="match status" value="1"/>
</dbReference>
<comment type="similarity">
    <text evidence="1 5">Belongs to the bacterial ribosomal protein bL33 family.</text>
</comment>
<dbReference type="GO" id="GO:0005840">
    <property type="term" value="C:ribosome"/>
    <property type="evidence" value="ECO:0007669"/>
    <property type="project" value="UniProtKB-KW"/>
</dbReference>
<gene>
    <name evidence="5 6" type="primary">rpl33</name>
</gene>
<dbReference type="PANTHER" id="PTHR43168">
    <property type="entry name" value="50S RIBOSOMAL PROTEIN L33, CHLOROPLASTIC"/>
    <property type="match status" value="1"/>
</dbReference>
<dbReference type="GO" id="GO:0006412">
    <property type="term" value="P:translation"/>
    <property type="evidence" value="ECO:0007669"/>
    <property type="project" value="UniProtKB-UniRule"/>
</dbReference>
<dbReference type="InterPro" id="IPR038584">
    <property type="entry name" value="Ribosomal_bL33_sf"/>
</dbReference>
<organism evidence="6">
    <name type="scientific">Argentina smithiana</name>
    <dbReference type="NCBI Taxonomy" id="3121455"/>
    <lineage>
        <taxon>Eukaryota</taxon>
        <taxon>Viridiplantae</taxon>
        <taxon>Streptophyta</taxon>
        <taxon>Embryophyta</taxon>
        <taxon>Tracheophyta</taxon>
        <taxon>Spermatophyta</taxon>
        <taxon>Magnoliopsida</taxon>
        <taxon>eudicotyledons</taxon>
        <taxon>Gunneridae</taxon>
        <taxon>Pentapetalae</taxon>
        <taxon>rosids</taxon>
        <taxon>fabids</taxon>
        <taxon>Rosales</taxon>
        <taxon>Rosaceae</taxon>
        <taxon>Rosoideae</taxon>
        <taxon>Potentilleae</taxon>
        <taxon>Potentilleae incertae sedis</taxon>
        <taxon>Argentina</taxon>
    </lineage>
</organism>
<dbReference type="PANTHER" id="PTHR43168:SF2">
    <property type="entry name" value="LARGE RIBOSOMAL SUBUNIT PROTEIN BL33C"/>
    <property type="match status" value="1"/>
</dbReference>
<name>A0AAU6N0C8_9ROSA</name>
<dbReference type="PROSITE" id="PS00582">
    <property type="entry name" value="RIBOSOMAL_L33"/>
    <property type="match status" value="1"/>
</dbReference>
<dbReference type="InterPro" id="IPR018264">
    <property type="entry name" value="Ribosomal_bL33_CS"/>
</dbReference>
<dbReference type="RefSeq" id="YP_011063496.1">
    <property type="nucleotide sequence ID" value="NC_086981.1"/>
</dbReference>
<dbReference type="HAMAP" id="MF_00294">
    <property type="entry name" value="Ribosomal_bL33"/>
    <property type="match status" value="1"/>
</dbReference>
<evidence type="ECO:0000256" key="2">
    <source>
        <dbReference type="ARBA" id="ARBA00022980"/>
    </source>
</evidence>
<reference evidence="6" key="1">
    <citation type="submission" date="2020-11" db="EMBL/GenBank/DDBJ databases">
        <authorList>
            <person name="Li Q.Q."/>
        </authorList>
    </citation>
    <scope>NUCLEOTIDE SEQUENCE</scope>
</reference>
<evidence type="ECO:0000256" key="4">
    <source>
        <dbReference type="ARBA" id="ARBA00035276"/>
    </source>
</evidence>
<accession>A0AAU6N0C8</accession>
<keyword evidence="3 5" id="KW-0687">Ribonucleoprotein</keyword>
<dbReference type="EMBL" id="MW307911">
    <property type="protein sequence ID" value="WVY11103.1"/>
    <property type="molecule type" value="Genomic_DNA"/>
</dbReference>
<dbReference type="GO" id="GO:0003735">
    <property type="term" value="F:structural constituent of ribosome"/>
    <property type="evidence" value="ECO:0007669"/>
    <property type="project" value="InterPro"/>
</dbReference>
<dbReference type="InterPro" id="IPR001705">
    <property type="entry name" value="Ribosomal_bL33"/>
</dbReference>
<evidence type="ECO:0000256" key="3">
    <source>
        <dbReference type="ARBA" id="ARBA00023274"/>
    </source>
</evidence>
<reference evidence="6" key="2">
    <citation type="journal article" date="2024" name="Mol. Phylogenet. Evol.">
        <title>Plastid phylogenomics of the tribe potentilleae (Rosaceae).</title>
        <authorList>
            <person name="Li Q.Q."/>
            <person name="Khasbagan"/>
            <person name="Zhang Z.P."/>
            <person name="Wen J."/>
            <person name="Yu Y."/>
        </authorList>
    </citation>
    <scope>NUCLEOTIDE SEQUENCE</scope>
</reference>
<proteinExistence type="inferred from homology"/>
<evidence type="ECO:0000256" key="5">
    <source>
        <dbReference type="HAMAP-Rule" id="MF_00294"/>
    </source>
</evidence>
<keyword evidence="6" id="KW-0934">Plastid</keyword>
<dbReference type="GO" id="GO:1990904">
    <property type="term" value="C:ribonucleoprotein complex"/>
    <property type="evidence" value="ECO:0007669"/>
    <property type="project" value="UniProtKB-KW"/>
</dbReference>
<evidence type="ECO:0000256" key="1">
    <source>
        <dbReference type="ARBA" id="ARBA00007596"/>
    </source>
</evidence>
<dbReference type="AlphaFoldDB" id="A0AAU6N0C8"/>
<dbReference type="NCBIfam" id="TIGR01023">
    <property type="entry name" value="rpmG_bact"/>
    <property type="match status" value="1"/>
</dbReference>
<geneLocation type="chloroplast" evidence="6"/>
<dbReference type="GeneID" id="88605422"/>
<keyword evidence="2 5" id="KW-0689">Ribosomal protein</keyword>
<protein>
    <recommendedName>
        <fullName evidence="4 5">Large ribosomal subunit protein bL33c</fullName>
    </recommendedName>
</protein>
<sequence>MAKGKDVRVTVILECTSCVRNRVNKDKESTGISRYITQKNRHNTPSRLELKKFCPYCYKHTIHGEIKK</sequence>
<keyword evidence="6" id="KW-0150">Chloroplast</keyword>
<dbReference type="GO" id="GO:0009507">
    <property type="term" value="C:chloroplast"/>
    <property type="evidence" value="ECO:0007669"/>
    <property type="project" value="UniProtKB-SubCell"/>
</dbReference>
<dbReference type="Pfam" id="PF00471">
    <property type="entry name" value="Ribosomal_L33"/>
    <property type="match status" value="1"/>
</dbReference>